<dbReference type="Pfam" id="PF13692">
    <property type="entry name" value="Glyco_trans_1_4"/>
    <property type="match status" value="1"/>
</dbReference>
<feature type="non-terminal residue" evidence="2">
    <location>
        <position position="1"/>
    </location>
</feature>
<evidence type="ECO:0000313" key="2">
    <source>
        <dbReference type="EMBL" id="NJX17062.1"/>
    </source>
</evidence>
<dbReference type="Proteomes" id="UP000760545">
    <property type="component" value="Unassembled WGS sequence"/>
</dbReference>
<dbReference type="CDD" id="cd03801">
    <property type="entry name" value="GT4_PimA-like"/>
    <property type="match status" value="1"/>
</dbReference>
<comment type="caution">
    <text evidence="2">The sequence shown here is derived from an EMBL/GenBank/DDBJ whole genome shotgun (WGS) entry which is preliminary data.</text>
</comment>
<reference evidence="2 3" key="1">
    <citation type="submission" date="2020-03" db="EMBL/GenBank/DDBJ databases">
        <title>Tamlana sp. nov, isolated from XXX.</title>
        <authorList>
            <person name="Cao W.R."/>
        </authorList>
    </citation>
    <scope>NUCLEOTIDE SEQUENCE [LARGE SCALE GENOMIC DNA]</scope>
    <source>
        <strain evidence="2 3">HST1-43</strain>
    </source>
</reference>
<dbReference type="RefSeq" id="WP_167920079.1">
    <property type="nucleotide sequence ID" value="NZ_JAAVJS010000221.1"/>
</dbReference>
<organism evidence="2 3">
    <name type="scientific">Tamlana crocina</name>
    <dbReference type="NCBI Taxonomy" id="393006"/>
    <lineage>
        <taxon>Bacteria</taxon>
        <taxon>Pseudomonadati</taxon>
        <taxon>Bacteroidota</taxon>
        <taxon>Flavobacteriia</taxon>
        <taxon>Flavobacteriales</taxon>
        <taxon>Flavobacteriaceae</taxon>
        <taxon>Tamlana</taxon>
    </lineage>
</organism>
<sequence length="153" mass="17053">NKAQQAHKFTSEIKVIHNGRSINTSEAKPKEEFILCMGRMWDEAKNFPLLSSIAEKLPWPVYVAGDSVNPNTGKECSLKNVKFVGKLSPGEVQDWMQRASIFVSPTRYEPFGLAILEAAGNGCALVLSNLETLKELWHDVALFFDPEDEAEAE</sequence>
<accession>A0ABX1DHT6</accession>
<evidence type="ECO:0000256" key="1">
    <source>
        <dbReference type="ARBA" id="ARBA00022679"/>
    </source>
</evidence>
<proteinExistence type="predicted"/>
<dbReference type="PANTHER" id="PTHR46401:SF2">
    <property type="entry name" value="GLYCOSYLTRANSFERASE WBBK-RELATED"/>
    <property type="match status" value="1"/>
</dbReference>
<keyword evidence="1" id="KW-0808">Transferase</keyword>
<gene>
    <name evidence="2" type="ORF">HC176_16425</name>
</gene>
<protein>
    <submittedName>
        <fullName evidence="2">Glycosyltransferase family 4 protein</fullName>
    </submittedName>
</protein>
<evidence type="ECO:0000313" key="3">
    <source>
        <dbReference type="Proteomes" id="UP000760545"/>
    </source>
</evidence>
<dbReference type="EMBL" id="JAAVJS010000221">
    <property type="protein sequence ID" value="NJX17062.1"/>
    <property type="molecule type" value="Genomic_DNA"/>
</dbReference>
<dbReference type="PANTHER" id="PTHR46401">
    <property type="entry name" value="GLYCOSYLTRANSFERASE WBBK-RELATED"/>
    <property type="match status" value="1"/>
</dbReference>
<keyword evidence="3" id="KW-1185">Reference proteome</keyword>
<dbReference type="Gene3D" id="3.40.50.2000">
    <property type="entry name" value="Glycogen Phosphorylase B"/>
    <property type="match status" value="1"/>
</dbReference>
<name>A0ABX1DHT6_9FLAO</name>
<feature type="non-terminal residue" evidence="2">
    <location>
        <position position="153"/>
    </location>
</feature>
<dbReference type="SUPFAM" id="SSF53756">
    <property type="entry name" value="UDP-Glycosyltransferase/glycogen phosphorylase"/>
    <property type="match status" value="1"/>
</dbReference>